<dbReference type="Proteomes" id="UP001497516">
    <property type="component" value="Chromosome 10"/>
</dbReference>
<protein>
    <submittedName>
        <fullName evidence="2">Uncharacterized protein</fullName>
    </submittedName>
</protein>
<feature type="compositionally biased region" description="Basic and acidic residues" evidence="1">
    <location>
        <begin position="119"/>
        <end position="147"/>
    </location>
</feature>
<accession>A0AAV2CS20</accession>
<name>A0AAV2CS20_9ROSI</name>
<keyword evidence="3" id="KW-1185">Reference proteome</keyword>
<gene>
    <name evidence="2" type="ORF">LTRI10_LOCUS6715</name>
</gene>
<evidence type="ECO:0000313" key="3">
    <source>
        <dbReference type="Proteomes" id="UP001497516"/>
    </source>
</evidence>
<evidence type="ECO:0000313" key="2">
    <source>
        <dbReference type="EMBL" id="CAL1359212.1"/>
    </source>
</evidence>
<feature type="region of interest" description="Disordered" evidence="1">
    <location>
        <begin position="21"/>
        <end position="147"/>
    </location>
</feature>
<reference evidence="2 3" key="1">
    <citation type="submission" date="2024-04" db="EMBL/GenBank/DDBJ databases">
        <authorList>
            <person name="Fracassetti M."/>
        </authorList>
    </citation>
    <scope>NUCLEOTIDE SEQUENCE [LARGE SCALE GENOMIC DNA]</scope>
</reference>
<dbReference type="AlphaFoldDB" id="A0AAV2CS20"/>
<dbReference type="EMBL" id="OZ034814">
    <property type="protein sequence ID" value="CAL1359212.1"/>
    <property type="molecule type" value="Genomic_DNA"/>
</dbReference>
<proteinExistence type="predicted"/>
<sequence>MFDHKRWEEVRRATAAAITFRCNKVGTQPPSAEHYGKPSTGEGKGDPANPLTAKGWDDATTTPDDETLTDRDGVLTKSGSPTEAPLKTELTVAPSSSTAAHEKLTVASPSSTAAVVKEGGFRRQLREMNERIDGLDQQLREEAAERG</sequence>
<evidence type="ECO:0000256" key="1">
    <source>
        <dbReference type="SAM" id="MobiDB-lite"/>
    </source>
</evidence>
<organism evidence="2 3">
    <name type="scientific">Linum trigynum</name>
    <dbReference type="NCBI Taxonomy" id="586398"/>
    <lineage>
        <taxon>Eukaryota</taxon>
        <taxon>Viridiplantae</taxon>
        <taxon>Streptophyta</taxon>
        <taxon>Embryophyta</taxon>
        <taxon>Tracheophyta</taxon>
        <taxon>Spermatophyta</taxon>
        <taxon>Magnoliopsida</taxon>
        <taxon>eudicotyledons</taxon>
        <taxon>Gunneridae</taxon>
        <taxon>Pentapetalae</taxon>
        <taxon>rosids</taxon>
        <taxon>fabids</taxon>
        <taxon>Malpighiales</taxon>
        <taxon>Linaceae</taxon>
        <taxon>Linum</taxon>
    </lineage>
</organism>